<feature type="domain" description="Calcineurin-like phosphoesterase" evidence="1">
    <location>
        <begin position="4"/>
        <end position="207"/>
    </location>
</feature>
<organism evidence="2 3">
    <name type="scientific">Falsiroseomonas oleicola</name>
    <dbReference type="NCBI Taxonomy" id="2801474"/>
    <lineage>
        <taxon>Bacteria</taxon>
        <taxon>Pseudomonadati</taxon>
        <taxon>Pseudomonadota</taxon>
        <taxon>Alphaproteobacteria</taxon>
        <taxon>Acetobacterales</taxon>
        <taxon>Roseomonadaceae</taxon>
        <taxon>Falsiroseomonas</taxon>
    </lineage>
</organism>
<gene>
    <name evidence="2" type="ORF">JJQ90_04385</name>
</gene>
<evidence type="ECO:0000259" key="1">
    <source>
        <dbReference type="Pfam" id="PF00149"/>
    </source>
</evidence>
<dbReference type="EMBL" id="JAERQM010000001">
    <property type="protein sequence ID" value="MBU8542927.1"/>
    <property type="molecule type" value="Genomic_DNA"/>
</dbReference>
<comment type="caution">
    <text evidence="2">The sequence shown here is derived from an EMBL/GenBank/DDBJ whole genome shotgun (WGS) entry which is preliminary data.</text>
</comment>
<dbReference type="InterPro" id="IPR004843">
    <property type="entry name" value="Calcineurin-like_PHP"/>
</dbReference>
<dbReference type="PANTHER" id="PTHR43143:SF1">
    <property type="entry name" value="SERINE_THREONINE-PROTEIN PHOSPHATASE CPPED1"/>
    <property type="match status" value="1"/>
</dbReference>
<keyword evidence="3" id="KW-1185">Reference proteome</keyword>
<name>A0ABS6H2N2_9PROT</name>
<protein>
    <submittedName>
        <fullName evidence="2">Metallophosphoesterase</fullName>
    </submittedName>
</protein>
<accession>A0ABS6H2N2</accession>
<dbReference type="Proteomes" id="UP000689967">
    <property type="component" value="Unassembled WGS sequence"/>
</dbReference>
<proteinExistence type="predicted"/>
<dbReference type="RefSeq" id="WP_216873212.1">
    <property type="nucleotide sequence ID" value="NZ_JAERQM010000001.1"/>
</dbReference>
<evidence type="ECO:0000313" key="3">
    <source>
        <dbReference type="Proteomes" id="UP000689967"/>
    </source>
</evidence>
<sequence length="282" mass="29905">MTLTVAQISDAHLGPGTKVFHANMAAIAPLLRDMPPAALVASGDLSLDGAGDGADLPFAAASLRDLAGAAPLLAIPGNHDVGSDPRSMPTQPVNPARLARWQASLGPDRFLLDLDGAQGEAWRLIGLNTEIMGTGMAEEATQAAWLAEVALSGLGARRIAAFLHKPAFVTAPDDPFDYWSVPPEGRGALAPLLDHPALRLVASGHLHLHHRMRRGQVDFVWAPPASFVCEPEIQPGLPGQRVGGFLRHVLHADHVATELVTPPGLRAPFLEEVRAETYPRRG</sequence>
<evidence type="ECO:0000313" key="2">
    <source>
        <dbReference type="EMBL" id="MBU8542927.1"/>
    </source>
</evidence>
<dbReference type="PANTHER" id="PTHR43143">
    <property type="entry name" value="METALLOPHOSPHOESTERASE, CALCINEURIN SUPERFAMILY"/>
    <property type="match status" value="1"/>
</dbReference>
<dbReference type="InterPro" id="IPR051918">
    <property type="entry name" value="STPP_CPPED1"/>
</dbReference>
<dbReference type="Pfam" id="PF00149">
    <property type="entry name" value="Metallophos"/>
    <property type="match status" value="1"/>
</dbReference>
<reference evidence="2 3" key="1">
    <citation type="submission" date="2021-01" db="EMBL/GenBank/DDBJ databases">
        <title>Roseomonas sp. nov, a bacterium isolated from an oil production mixture in Yumen Oilfield.</title>
        <authorList>
            <person name="Wu D."/>
        </authorList>
    </citation>
    <scope>NUCLEOTIDE SEQUENCE [LARGE SCALE GENOMIC DNA]</scope>
    <source>
        <strain evidence="2 3">ROY-5-3</strain>
    </source>
</reference>